<name>T1A8K7_9ZZZZ</name>
<evidence type="ECO:0000313" key="9">
    <source>
        <dbReference type="EMBL" id="EQD56986.1"/>
    </source>
</evidence>
<keyword evidence="6 8" id="KW-1133">Transmembrane helix</keyword>
<comment type="similarity">
    <text evidence="2">Belongs to the binding-protein-dependent transport system permease family. FecCD subfamily.</text>
</comment>
<dbReference type="PANTHER" id="PTHR30472">
    <property type="entry name" value="FERRIC ENTEROBACTIN TRANSPORT SYSTEM PERMEASE PROTEIN"/>
    <property type="match status" value="1"/>
</dbReference>
<protein>
    <submittedName>
        <fullName evidence="9">Bacterial transport system permease protein</fullName>
    </submittedName>
</protein>
<keyword evidence="4" id="KW-1003">Cell membrane</keyword>
<dbReference type="EMBL" id="AUZX01008081">
    <property type="protein sequence ID" value="EQD56986.1"/>
    <property type="molecule type" value="Genomic_DNA"/>
</dbReference>
<keyword evidence="5 8" id="KW-0812">Transmembrane</keyword>
<evidence type="ECO:0000256" key="4">
    <source>
        <dbReference type="ARBA" id="ARBA00022475"/>
    </source>
</evidence>
<evidence type="ECO:0000256" key="5">
    <source>
        <dbReference type="ARBA" id="ARBA00022692"/>
    </source>
</evidence>
<evidence type="ECO:0000256" key="7">
    <source>
        <dbReference type="ARBA" id="ARBA00023136"/>
    </source>
</evidence>
<feature type="transmembrane region" description="Helical" evidence="8">
    <location>
        <begin position="102"/>
        <end position="122"/>
    </location>
</feature>
<evidence type="ECO:0000256" key="3">
    <source>
        <dbReference type="ARBA" id="ARBA00022448"/>
    </source>
</evidence>
<reference evidence="9" key="1">
    <citation type="submission" date="2013-08" db="EMBL/GenBank/DDBJ databases">
        <authorList>
            <person name="Mendez C."/>
            <person name="Richter M."/>
            <person name="Ferrer M."/>
            <person name="Sanchez J."/>
        </authorList>
    </citation>
    <scope>NUCLEOTIDE SEQUENCE</scope>
</reference>
<accession>T1A8K7</accession>
<dbReference type="GO" id="GO:0005886">
    <property type="term" value="C:plasma membrane"/>
    <property type="evidence" value="ECO:0007669"/>
    <property type="project" value="UniProtKB-SubCell"/>
</dbReference>
<evidence type="ECO:0000256" key="2">
    <source>
        <dbReference type="ARBA" id="ARBA00007935"/>
    </source>
</evidence>
<reference evidence="9" key="2">
    <citation type="journal article" date="2014" name="ISME J.">
        <title>Microbial stratification in low pH oxic and suboxic macroscopic growths along an acid mine drainage.</title>
        <authorList>
            <person name="Mendez-Garcia C."/>
            <person name="Mesa V."/>
            <person name="Sprenger R.R."/>
            <person name="Richter M."/>
            <person name="Diez M.S."/>
            <person name="Solano J."/>
            <person name="Bargiela R."/>
            <person name="Golyshina O.V."/>
            <person name="Manteca A."/>
            <person name="Ramos J.L."/>
            <person name="Gallego J.R."/>
            <person name="Llorente I."/>
            <person name="Martins Dos Santos V.A."/>
            <person name="Jensen O.N."/>
            <person name="Pelaez A.I."/>
            <person name="Sanchez J."/>
            <person name="Ferrer M."/>
        </authorList>
    </citation>
    <scope>NUCLEOTIDE SEQUENCE</scope>
</reference>
<evidence type="ECO:0000256" key="1">
    <source>
        <dbReference type="ARBA" id="ARBA00004651"/>
    </source>
</evidence>
<comment type="caution">
    <text evidence="9">The sequence shown here is derived from an EMBL/GenBank/DDBJ whole genome shotgun (WGS) entry which is preliminary data.</text>
</comment>
<dbReference type="SUPFAM" id="SSF81345">
    <property type="entry name" value="ABC transporter involved in vitamin B12 uptake, BtuC"/>
    <property type="match status" value="1"/>
</dbReference>
<dbReference type="Gene3D" id="1.10.3470.10">
    <property type="entry name" value="ABC transporter involved in vitamin B12 uptake, BtuC"/>
    <property type="match status" value="1"/>
</dbReference>
<dbReference type="InterPro" id="IPR037294">
    <property type="entry name" value="ABC_BtuC-like"/>
</dbReference>
<feature type="transmembrane region" description="Helical" evidence="8">
    <location>
        <begin position="34"/>
        <end position="60"/>
    </location>
</feature>
<dbReference type="InterPro" id="IPR000522">
    <property type="entry name" value="ABC_transptr_permease_BtuC"/>
</dbReference>
<gene>
    <name evidence="9" type="ORF">B1A_11310</name>
</gene>
<feature type="transmembrane region" description="Helical" evidence="8">
    <location>
        <begin position="72"/>
        <end position="90"/>
    </location>
</feature>
<keyword evidence="3" id="KW-0813">Transport</keyword>
<sequence>MFISWLYYKELNALQMGDEYARSVGVNVNATKGMFLIVTALGVSAAVSISGLIGFVGLIIPHISRLIFGGTNKYVIPSSALIGATFLLLCNDIARNIVKQEALPIGIITGLLGVPIFVLLMLKISRGSYEA</sequence>
<dbReference type="PANTHER" id="PTHR30472:SF25">
    <property type="entry name" value="ABC TRANSPORTER PERMEASE PROTEIN MJ0876-RELATED"/>
    <property type="match status" value="1"/>
</dbReference>
<evidence type="ECO:0000256" key="6">
    <source>
        <dbReference type="ARBA" id="ARBA00022989"/>
    </source>
</evidence>
<evidence type="ECO:0000256" key="8">
    <source>
        <dbReference type="SAM" id="Phobius"/>
    </source>
</evidence>
<dbReference type="AlphaFoldDB" id="T1A8K7"/>
<dbReference type="Pfam" id="PF01032">
    <property type="entry name" value="FecCD"/>
    <property type="match status" value="1"/>
</dbReference>
<organism evidence="9">
    <name type="scientific">mine drainage metagenome</name>
    <dbReference type="NCBI Taxonomy" id="410659"/>
    <lineage>
        <taxon>unclassified sequences</taxon>
        <taxon>metagenomes</taxon>
        <taxon>ecological metagenomes</taxon>
    </lineage>
</organism>
<comment type="subcellular location">
    <subcellularLocation>
        <location evidence="1">Cell membrane</location>
        <topology evidence="1">Multi-pass membrane protein</topology>
    </subcellularLocation>
</comment>
<proteinExistence type="inferred from homology"/>
<keyword evidence="7 8" id="KW-0472">Membrane</keyword>
<dbReference type="GO" id="GO:0022857">
    <property type="term" value="F:transmembrane transporter activity"/>
    <property type="evidence" value="ECO:0007669"/>
    <property type="project" value="InterPro"/>
</dbReference>